<evidence type="ECO:0000313" key="2">
    <source>
        <dbReference type="Proteomes" id="UP000041254"/>
    </source>
</evidence>
<organism evidence="1 2">
    <name type="scientific">Vitrella brassicaformis (strain CCMP3155)</name>
    <dbReference type="NCBI Taxonomy" id="1169540"/>
    <lineage>
        <taxon>Eukaryota</taxon>
        <taxon>Sar</taxon>
        <taxon>Alveolata</taxon>
        <taxon>Colpodellida</taxon>
        <taxon>Vitrellaceae</taxon>
        <taxon>Vitrella</taxon>
    </lineage>
</organism>
<evidence type="ECO:0000313" key="1">
    <source>
        <dbReference type="EMBL" id="CEM03543.1"/>
    </source>
</evidence>
<dbReference type="EMBL" id="CDMY01000343">
    <property type="protein sequence ID" value="CEM03543.1"/>
    <property type="molecule type" value="Genomic_DNA"/>
</dbReference>
<dbReference type="AlphaFoldDB" id="A0A0G4EXJ9"/>
<dbReference type="VEuPathDB" id="CryptoDB:Vbra_5488"/>
<proteinExistence type="predicted"/>
<accession>A0A0G4EXJ9</accession>
<dbReference type="Proteomes" id="UP000041254">
    <property type="component" value="Unassembled WGS sequence"/>
</dbReference>
<dbReference type="InParanoid" id="A0A0G4EXJ9"/>
<gene>
    <name evidence="1" type="ORF">Vbra_5488</name>
</gene>
<keyword evidence="2" id="KW-1185">Reference proteome</keyword>
<sequence>MRPTGAAPSSQPLFQPAELFDMSLPISKMARMAMSTDDATRAALRSQIVTLTRQQELLGHTSATVTSTLLNGVQRHINKAISRLGLEDVLAFDIAGDVEGGLRVVWLLKQGSGEEWRAMGRFLRLAFIHRLTPANTARPLQLSADSLPTATALHQLPIALAIYKAFGDLLTHGGTSLALQQADNGAYRIGTFTFRVVAYGDLPGGHRCANGYRGTDPAIRWGFFLYPSFSACLLHTLLYRWAHEEGVNVRKVLRADIGRRDPRYGRLMIEGITEDQGIAVDFRFDWGDLNANPTDYRHVIVSGFRPNEAVAAFLWVESGRIAMWTAERSAADRSHPLVQRFPESVGAVRRVLRAFGVERDVIERGMVLL</sequence>
<protein>
    <submittedName>
        <fullName evidence="1">Uncharacterized protein</fullName>
    </submittedName>
</protein>
<reference evidence="1 2" key="1">
    <citation type="submission" date="2014-11" db="EMBL/GenBank/DDBJ databases">
        <authorList>
            <person name="Zhu J."/>
            <person name="Qi W."/>
            <person name="Song R."/>
        </authorList>
    </citation>
    <scope>NUCLEOTIDE SEQUENCE [LARGE SCALE GENOMIC DNA]</scope>
</reference>
<dbReference type="PhylomeDB" id="A0A0G4EXJ9"/>
<name>A0A0G4EXJ9_VITBC</name>